<dbReference type="InterPro" id="IPR043504">
    <property type="entry name" value="Peptidase_S1_PA_chymotrypsin"/>
</dbReference>
<dbReference type="EMBL" id="LMWM01000024">
    <property type="protein sequence ID" value="KUM86379.1"/>
    <property type="molecule type" value="Genomic_DNA"/>
</dbReference>
<sequence length="1497" mass="156162">MSSVGQAAADDTPSDSTASAAAEQRDFGLAEAEDESTARVLAQAENRRIEILSKRTETGSTYANPDGTLTAEAFAAQIRVKEDGKWEDIDTTLSDTGADLTPETAAADITVSDGGDTDLASVSDDGKSFGLGWQDKLPTPTVDGDTASYALSGGETLQVTALPQGFSQNVLLDQAPDGPVSYRIPLELHGLRLSEADSGHLLLKDSSGDLVAEAPAPMMWDSSKDELSGEPENQARVDADIETTADGSQTLVLTPDADFLDTATYPVTVDPTSTLAVTTDTWVATNYTDSQISSPELKSGTYNAGSTKARSYLKFDVSDFAGKHITDSDLALYSYWSSSCSTSGAGTQVRRITSSWSSSSVTWDDQPSTATTDAVTNTAAKGYSDDCPAGTVNFDIDDIVQSWADGSTNYGIQVRGASETDSLTWRRFRSANYASGDSATEPHLTVTYNSYPSTALQFFPLSGVATADATPTLWARATDADSDQLRYTFEVWDSGLTTRKATGNSKYVLSGRIGTWTSGTLPAGTYKWRVKAYDTTDLSKAWSAWRTLTVDPTAPAAPVITSSSHGSPANWYAANDFTGTLTADDTSGINGYAVKVDQSPATSAGTTVTQTSAAVSVTDRTDGTWYVHAAARNAAGLWSPTQTFPFNVDTTAPGAATVTSSTHPLSASTYAGRTAAFTWTAPSDTSGVSAYAVTVDQSSSTLPSSTGTTQSAASYATTVSADGIWYLHVRARDKAGNWSASAAHYAFTVDSTLGLLPTVTSSTHPDQTAAYKATVFKATWTTSGTATGYSYTVDSSATTVPDTTADSTTAGYTGTVAQGTWYLHVRAVNSAGTWGPAAHYRFTVDTAAPAAPAVSSPDFPDDAWAGDAGDTGTFTLTSADKGLDTFTYALDGGTATTVAASAAAAIDLTPASEGSHKLTVTATDKAGNTSAATVYTFHVGAAGLTTPLSGEEIGHSVALTAAGPPDLTGATFQYRRGDNDSWSDIPASAVTLASDGTAVTWPVAMSAGVTPALTWTTDAVTDDGDLQLRATFKGANTPAPSASVAVLLNRVEVTDHGTDLDSLASPTSVDSYALETAEERAEASPDALAPPYLDQDTGKIVAPVADSDAKADATATISLTDVPVDEGGDDSTLNDADEAADGTTTTEDDVAGSVTTTDATVIPTTKVVDHSQAELDSIADEVLLLDDDDLPGASALASADVDAETNKVVVEIAADNPELTDGLGRRYGIDTVTVRVNPGVTQLQETSTRWTDKNPYKGGAGYESHWAAGDAAGKINACTTGFAWTYNGHPYIVSAGHCTYADGYMDSWDRTGTDDSVTVGFVDVDNYANGRGSVKLHGQNYYSGDLSLIEVIENRYNVSARIYQHDSVMRRVDNRFTTRSSKGQKFCTGGGRSSEVCGWKVTETKKRFKYGNGDVAHNLTVGQKNSGACIISGDSGGPVYTVKSNGHVNAKGIISGAGCKSVSDDGECSDAWDGKCTVFFTDIALAEKALPGGVKKW</sequence>
<dbReference type="InterPro" id="IPR013783">
    <property type="entry name" value="Ig-like_fold"/>
</dbReference>
<feature type="region of interest" description="Disordered" evidence="1">
    <location>
        <begin position="1074"/>
        <end position="1094"/>
    </location>
</feature>
<dbReference type="NCBIfam" id="NF033679">
    <property type="entry name" value="DNRLRE_dom"/>
    <property type="match status" value="1"/>
</dbReference>
<feature type="compositionally biased region" description="Acidic residues" evidence="1">
    <location>
        <begin position="1135"/>
        <end position="1150"/>
    </location>
</feature>
<dbReference type="OrthoDB" id="5994822at2"/>
<dbReference type="Proteomes" id="UP000053039">
    <property type="component" value="Unassembled WGS sequence"/>
</dbReference>
<dbReference type="InterPro" id="IPR018114">
    <property type="entry name" value="TRYPSIN_HIS"/>
</dbReference>
<dbReference type="PROSITE" id="PS00134">
    <property type="entry name" value="TRYPSIN_HIS"/>
    <property type="match status" value="1"/>
</dbReference>
<reference evidence="2 3" key="1">
    <citation type="submission" date="2015-10" db="EMBL/GenBank/DDBJ databases">
        <title>Draft genome sequence of Streptomyces pseudovenezuelae DSM 40212, type strain for the species Streptomyces pseudovenezuelae.</title>
        <authorList>
            <person name="Ruckert C."/>
            <person name="Winkler A."/>
            <person name="Kalinowski J."/>
            <person name="Kampfer P."/>
            <person name="Glaeser S."/>
        </authorList>
    </citation>
    <scope>NUCLEOTIDE SEQUENCE [LARGE SCALE GENOMIC DNA]</scope>
    <source>
        <strain evidence="2 3">DSM 40212</strain>
    </source>
</reference>
<name>A0A101N4G2_9ACTN</name>
<protein>
    <recommendedName>
        <fullName evidence="4">Peptidase S1 domain-containing protein</fullName>
    </recommendedName>
</protein>
<feature type="region of interest" description="Disordered" evidence="1">
    <location>
        <begin position="1120"/>
        <end position="1150"/>
    </location>
</feature>
<evidence type="ECO:0000256" key="1">
    <source>
        <dbReference type="SAM" id="MobiDB-lite"/>
    </source>
</evidence>
<organism evidence="2 3">
    <name type="scientific">Streptomyces pseudovenezuelae</name>
    <dbReference type="NCBI Taxonomy" id="67350"/>
    <lineage>
        <taxon>Bacteria</taxon>
        <taxon>Bacillati</taxon>
        <taxon>Actinomycetota</taxon>
        <taxon>Actinomycetes</taxon>
        <taxon>Kitasatosporales</taxon>
        <taxon>Streptomycetaceae</taxon>
        <taxon>Streptomyces</taxon>
        <taxon>Streptomyces aurantiacus group</taxon>
    </lineage>
</organism>
<evidence type="ECO:0008006" key="4">
    <source>
        <dbReference type="Google" id="ProtNLM"/>
    </source>
</evidence>
<dbReference type="RefSeq" id="WP_051831888.1">
    <property type="nucleotide sequence ID" value="NZ_KQ948148.1"/>
</dbReference>
<dbReference type="PROSITE" id="PS00135">
    <property type="entry name" value="TRYPSIN_SER"/>
    <property type="match status" value="1"/>
</dbReference>
<feature type="compositionally biased region" description="Low complexity" evidence="1">
    <location>
        <begin position="7"/>
        <end position="22"/>
    </location>
</feature>
<dbReference type="GO" id="GO:0004252">
    <property type="term" value="F:serine-type endopeptidase activity"/>
    <property type="evidence" value="ECO:0007669"/>
    <property type="project" value="InterPro"/>
</dbReference>
<proteinExistence type="predicted"/>
<dbReference type="InterPro" id="IPR033116">
    <property type="entry name" value="TRYPSIN_SER"/>
</dbReference>
<gene>
    <name evidence="2" type="ORF">AQI94_21935</name>
</gene>
<accession>A0A101N4G2</accession>
<dbReference type="SUPFAM" id="SSF50494">
    <property type="entry name" value="Trypsin-like serine proteases"/>
    <property type="match status" value="1"/>
</dbReference>
<evidence type="ECO:0000313" key="2">
    <source>
        <dbReference type="EMBL" id="KUM86379.1"/>
    </source>
</evidence>
<comment type="caution">
    <text evidence="2">The sequence shown here is derived from an EMBL/GenBank/DDBJ whole genome shotgun (WGS) entry which is preliminary data.</text>
</comment>
<dbReference type="Gene3D" id="2.40.10.10">
    <property type="entry name" value="Trypsin-like serine proteases"/>
    <property type="match status" value="2"/>
</dbReference>
<evidence type="ECO:0000313" key="3">
    <source>
        <dbReference type="Proteomes" id="UP000053039"/>
    </source>
</evidence>
<dbReference type="Gene3D" id="2.60.40.10">
    <property type="entry name" value="Immunoglobulins"/>
    <property type="match status" value="4"/>
</dbReference>
<dbReference type="GO" id="GO:0005975">
    <property type="term" value="P:carbohydrate metabolic process"/>
    <property type="evidence" value="ECO:0007669"/>
    <property type="project" value="UniProtKB-ARBA"/>
</dbReference>
<feature type="region of interest" description="Disordered" evidence="1">
    <location>
        <begin position="1"/>
        <end position="41"/>
    </location>
</feature>
<dbReference type="InterPro" id="IPR009003">
    <property type="entry name" value="Peptidase_S1_PA"/>
</dbReference>
<dbReference type="GO" id="GO:0006508">
    <property type="term" value="P:proteolysis"/>
    <property type="evidence" value="ECO:0007669"/>
    <property type="project" value="InterPro"/>
</dbReference>